<name>A0AAV2RE34_MEGNR</name>
<keyword evidence="3" id="KW-1185">Reference proteome</keyword>
<feature type="non-terminal residue" evidence="2">
    <location>
        <position position="108"/>
    </location>
</feature>
<dbReference type="Proteomes" id="UP001497623">
    <property type="component" value="Unassembled WGS sequence"/>
</dbReference>
<feature type="compositionally biased region" description="Polar residues" evidence="1">
    <location>
        <begin position="86"/>
        <end position="95"/>
    </location>
</feature>
<evidence type="ECO:0000313" key="2">
    <source>
        <dbReference type="EMBL" id="CAL4122362.1"/>
    </source>
</evidence>
<feature type="non-terminal residue" evidence="2">
    <location>
        <position position="1"/>
    </location>
</feature>
<comment type="caution">
    <text evidence="2">The sequence shown here is derived from an EMBL/GenBank/DDBJ whole genome shotgun (WGS) entry which is preliminary data.</text>
</comment>
<dbReference type="AlphaFoldDB" id="A0AAV2RE34"/>
<feature type="compositionally biased region" description="Basic and acidic residues" evidence="1">
    <location>
        <begin position="97"/>
        <end position="108"/>
    </location>
</feature>
<protein>
    <submittedName>
        <fullName evidence="2">Uncharacterized protein</fullName>
    </submittedName>
</protein>
<feature type="region of interest" description="Disordered" evidence="1">
    <location>
        <begin position="1"/>
        <end position="108"/>
    </location>
</feature>
<gene>
    <name evidence="2" type="ORF">MNOR_LOCUS23084</name>
</gene>
<organism evidence="2 3">
    <name type="scientific">Meganyctiphanes norvegica</name>
    <name type="common">Northern krill</name>
    <name type="synonym">Thysanopoda norvegica</name>
    <dbReference type="NCBI Taxonomy" id="48144"/>
    <lineage>
        <taxon>Eukaryota</taxon>
        <taxon>Metazoa</taxon>
        <taxon>Ecdysozoa</taxon>
        <taxon>Arthropoda</taxon>
        <taxon>Crustacea</taxon>
        <taxon>Multicrustacea</taxon>
        <taxon>Malacostraca</taxon>
        <taxon>Eumalacostraca</taxon>
        <taxon>Eucarida</taxon>
        <taxon>Euphausiacea</taxon>
        <taxon>Euphausiidae</taxon>
        <taxon>Meganyctiphanes</taxon>
    </lineage>
</organism>
<accession>A0AAV2RE34</accession>
<reference evidence="2 3" key="1">
    <citation type="submission" date="2024-05" db="EMBL/GenBank/DDBJ databases">
        <authorList>
            <person name="Wallberg A."/>
        </authorList>
    </citation>
    <scope>NUCLEOTIDE SEQUENCE [LARGE SCALE GENOMIC DNA]</scope>
</reference>
<proteinExistence type="predicted"/>
<dbReference type="EMBL" id="CAXKWB010020000">
    <property type="protein sequence ID" value="CAL4122362.1"/>
    <property type="molecule type" value="Genomic_DNA"/>
</dbReference>
<sequence>RDSPLRQTDKTDAETRPSRNISGSGDAYTARLRRSPRSSPVRGGSNLKRSHSAFNLSRLEDEDNTNKSGFHQPNFDRSMKPLNVTPRRNNLNIARQRNFEPKFGKVVS</sequence>
<evidence type="ECO:0000313" key="3">
    <source>
        <dbReference type="Proteomes" id="UP001497623"/>
    </source>
</evidence>
<evidence type="ECO:0000256" key="1">
    <source>
        <dbReference type="SAM" id="MobiDB-lite"/>
    </source>
</evidence>
<feature type="compositionally biased region" description="Basic and acidic residues" evidence="1">
    <location>
        <begin position="1"/>
        <end position="17"/>
    </location>
</feature>